<gene>
    <name evidence="12" type="ORF">DBT_0229</name>
</gene>
<evidence type="ECO:0000256" key="6">
    <source>
        <dbReference type="ARBA" id="ARBA00022692"/>
    </source>
</evidence>
<accession>A0A1B9F915</accession>
<reference evidence="12 13" key="1">
    <citation type="submission" date="2016-06" db="EMBL/GenBank/DDBJ databases">
        <title>Respiratory ammonification of nitrate coupled to the oxidation of elemental sulfur in deep-sea autotrophic thermophilic bacteria.</title>
        <authorList>
            <person name="Slobodkina G.B."/>
            <person name="Mardanov A.V."/>
            <person name="Ravin N.V."/>
            <person name="Frolova A.A."/>
            <person name="Viryasiv M.B."/>
            <person name="Chernyh N.A."/>
            <person name="Bonch-Osmolovskaya E.A."/>
            <person name="Slobodkin A.I."/>
        </authorList>
    </citation>
    <scope>NUCLEOTIDE SEQUENCE [LARGE SCALE GENOMIC DNA]</scope>
    <source>
        <strain evidence="12 13">S69</strain>
    </source>
</reference>
<dbReference type="PATRIC" id="fig|1156395.6.peg.231"/>
<dbReference type="OrthoDB" id="9811406at2"/>
<evidence type="ECO:0000256" key="8">
    <source>
        <dbReference type="ARBA" id="ARBA00022989"/>
    </source>
</evidence>
<feature type="transmembrane region" description="Helical" evidence="11">
    <location>
        <begin position="25"/>
        <end position="43"/>
    </location>
</feature>
<keyword evidence="6 11" id="KW-0812">Transmembrane</keyword>
<dbReference type="EMBL" id="MAGO01000001">
    <property type="protein sequence ID" value="OCC16412.1"/>
    <property type="molecule type" value="Genomic_DNA"/>
</dbReference>
<dbReference type="PRINTS" id="PR01853">
    <property type="entry name" value="YAJCTRNLCASE"/>
</dbReference>
<keyword evidence="8 11" id="KW-1133">Transmembrane helix</keyword>
<keyword evidence="9" id="KW-0811">Translocation</keyword>
<organism evidence="12 13">
    <name type="scientific">Dissulfuribacter thermophilus</name>
    <dbReference type="NCBI Taxonomy" id="1156395"/>
    <lineage>
        <taxon>Bacteria</taxon>
        <taxon>Pseudomonadati</taxon>
        <taxon>Thermodesulfobacteriota</taxon>
        <taxon>Dissulfuribacteria</taxon>
        <taxon>Dissulfuribacterales</taxon>
        <taxon>Dissulfuribacteraceae</taxon>
        <taxon>Dissulfuribacter</taxon>
    </lineage>
</organism>
<dbReference type="SMART" id="SM01323">
    <property type="entry name" value="YajC"/>
    <property type="match status" value="1"/>
</dbReference>
<dbReference type="Pfam" id="PF02699">
    <property type="entry name" value="YajC"/>
    <property type="match status" value="1"/>
</dbReference>
<dbReference type="GO" id="GO:0015031">
    <property type="term" value="P:protein transport"/>
    <property type="evidence" value="ECO:0007669"/>
    <property type="project" value="UniProtKB-KW"/>
</dbReference>
<keyword evidence="10 11" id="KW-0472">Membrane</keyword>
<evidence type="ECO:0000256" key="2">
    <source>
        <dbReference type="ARBA" id="ARBA00006742"/>
    </source>
</evidence>
<keyword evidence="13" id="KW-1185">Reference proteome</keyword>
<dbReference type="PANTHER" id="PTHR33909">
    <property type="entry name" value="SEC TRANSLOCON ACCESSORY COMPLEX SUBUNIT YAJC"/>
    <property type="match status" value="1"/>
</dbReference>
<dbReference type="RefSeq" id="WP_067615581.1">
    <property type="nucleotide sequence ID" value="NZ_MAGO01000001.1"/>
</dbReference>
<keyword evidence="7" id="KW-0653">Protein transport</keyword>
<evidence type="ECO:0000256" key="7">
    <source>
        <dbReference type="ARBA" id="ARBA00022927"/>
    </source>
</evidence>
<evidence type="ECO:0000256" key="10">
    <source>
        <dbReference type="ARBA" id="ARBA00023136"/>
    </source>
</evidence>
<evidence type="ECO:0000256" key="5">
    <source>
        <dbReference type="ARBA" id="ARBA00022475"/>
    </source>
</evidence>
<dbReference type="GO" id="GO:0005886">
    <property type="term" value="C:plasma membrane"/>
    <property type="evidence" value="ECO:0007669"/>
    <property type="project" value="UniProtKB-SubCell"/>
</dbReference>
<sequence length="109" mass="11884">MDFHLIQEAFAMAPPQNGQGGGNPLVAFLPLIIIFGIFYFLLIRPQQKRAKEHQNFLANLKKGDEVVTNGGVIGKIVGLTEDVVTLEIAEKVRVKVLRNSIAGSVTAKN</sequence>
<dbReference type="InterPro" id="IPR003849">
    <property type="entry name" value="Preprotein_translocase_YajC"/>
</dbReference>
<evidence type="ECO:0000313" key="12">
    <source>
        <dbReference type="EMBL" id="OCC16412.1"/>
    </source>
</evidence>
<comment type="subcellular location">
    <subcellularLocation>
        <location evidence="1">Cell membrane</location>
        <topology evidence="1">Single-pass membrane protein</topology>
    </subcellularLocation>
</comment>
<dbReference type="AlphaFoldDB" id="A0A1B9F915"/>
<name>A0A1B9F915_9BACT</name>
<proteinExistence type="inferred from homology"/>
<comment type="caution">
    <text evidence="12">The sequence shown here is derived from an EMBL/GenBank/DDBJ whole genome shotgun (WGS) entry which is preliminary data.</text>
</comment>
<keyword evidence="4" id="KW-0813">Transport</keyword>
<evidence type="ECO:0000256" key="3">
    <source>
        <dbReference type="ARBA" id="ARBA00014962"/>
    </source>
</evidence>
<dbReference type="NCBIfam" id="TIGR00739">
    <property type="entry name" value="yajC"/>
    <property type="match status" value="1"/>
</dbReference>
<evidence type="ECO:0000256" key="4">
    <source>
        <dbReference type="ARBA" id="ARBA00022448"/>
    </source>
</evidence>
<evidence type="ECO:0000256" key="9">
    <source>
        <dbReference type="ARBA" id="ARBA00023010"/>
    </source>
</evidence>
<comment type="similarity">
    <text evidence="2">Belongs to the YajC family.</text>
</comment>
<keyword evidence="5" id="KW-1003">Cell membrane</keyword>
<evidence type="ECO:0000256" key="1">
    <source>
        <dbReference type="ARBA" id="ARBA00004162"/>
    </source>
</evidence>
<evidence type="ECO:0000256" key="11">
    <source>
        <dbReference type="SAM" id="Phobius"/>
    </source>
</evidence>
<dbReference type="Proteomes" id="UP000093080">
    <property type="component" value="Unassembled WGS sequence"/>
</dbReference>
<protein>
    <recommendedName>
        <fullName evidence="3">Sec translocon accessory complex subunit YajC</fullName>
    </recommendedName>
</protein>
<dbReference type="STRING" id="1156395.DBT_0229"/>
<evidence type="ECO:0000313" key="13">
    <source>
        <dbReference type="Proteomes" id="UP000093080"/>
    </source>
</evidence>
<dbReference type="PANTHER" id="PTHR33909:SF1">
    <property type="entry name" value="SEC TRANSLOCON ACCESSORY COMPLEX SUBUNIT YAJC"/>
    <property type="match status" value="1"/>
</dbReference>